<keyword evidence="2" id="KW-0547">Nucleotide-binding</keyword>
<organism evidence="6 7">
    <name type="scientific">Aurantimonas marianensis</name>
    <dbReference type="NCBI Taxonomy" id="2920428"/>
    <lineage>
        <taxon>Bacteria</taxon>
        <taxon>Pseudomonadati</taxon>
        <taxon>Pseudomonadota</taxon>
        <taxon>Alphaproteobacteria</taxon>
        <taxon>Hyphomicrobiales</taxon>
        <taxon>Aurantimonadaceae</taxon>
        <taxon>Aurantimonas</taxon>
    </lineage>
</organism>
<keyword evidence="1 6" id="KW-0436">Ligase</keyword>
<dbReference type="EMBL" id="JALHBS010000018">
    <property type="protein sequence ID" value="MCP3054121.1"/>
    <property type="molecule type" value="Genomic_DNA"/>
</dbReference>
<dbReference type="InterPro" id="IPR036621">
    <property type="entry name" value="Anticodon-bd_dom_sf"/>
</dbReference>
<gene>
    <name evidence="6" type="ORF">MJ956_03025</name>
</gene>
<evidence type="ECO:0000259" key="5">
    <source>
        <dbReference type="Pfam" id="PF03129"/>
    </source>
</evidence>
<dbReference type="SUPFAM" id="SSF52954">
    <property type="entry name" value="Class II aaRS ABD-related"/>
    <property type="match status" value="1"/>
</dbReference>
<keyword evidence="4" id="KW-0030">Aminoacyl-tRNA synthetase</keyword>
<keyword evidence="2" id="KW-0067">ATP-binding</keyword>
<dbReference type="AlphaFoldDB" id="A0A9X2H4N5"/>
<proteinExistence type="predicted"/>
<dbReference type="Pfam" id="PF03129">
    <property type="entry name" value="HGTP_anticodon"/>
    <property type="match status" value="1"/>
</dbReference>
<dbReference type="GO" id="GO:0004812">
    <property type="term" value="F:aminoacyl-tRNA ligase activity"/>
    <property type="evidence" value="ECO:0007669"/>
    <property type="project" value="UniProtKB-KW"/>
</dbReference>
<dbReference type="RefSeq" id="WP_253963004.1">
    <property type="nucleotide sequence ID" value="NZ_JALHBS010000018.1"/>
</dbReference>
<reference evidence="6" key="1">
    <citation type="submission" date="2022-03" db="EMBL/GenBank/DDBJ databases">
        <title>Aurantimonas Liuensis sp. Nov., isolated from the hadal seawater of the Mariana Trench.</title>
        <authorList>
            <person name="Liu R."/>
        </authorList>
    </citation>
    <scope>NUCLEOTIDE SEQUENCE</scope>
    <source>
        <strain evidence="6">LRZ36</strain>
    </source>
</reference>
<evidence type="ECO:0000256" key="4">
    <source>
        <dbReference type="ARBA" id="ARBA00023146"/>
    </source>
</evidence>
<keyword evidence="3" id="KW-0648">Protein biosynthesis</keyword>
<accession>A0A9X2H4N5</accession>
<evidence type="ECO:0000256" key="3">
    <source>
        <dbReference type="ARBA" id="ARBA00022917"/>
    </source>
</evidence>
<dbReference type="GO" id="GO:0005524">
    <property type="term" value="F:ATP binding"/>
    <property type="evidence" value="ECO:0007669"/>
    <property type="project" value="UniProtKB-KW"/>
</dbReference>
<evidence type="ECO:0000256" key="2">
    <source>
        <dbReference type="ARBA" id="ARBA00022840"/>
    </source>
</evidence>
<comment type="caution">
    <text evidence="6">The sequence shown here is derived from an EMBL/GenBank/DDBJ whole genome shotgun (WGS) entry which is preliminary data.</text>
</comment>
<evidence type="ECO:0000313" key="6">
    <source>
        <dbReference type="EMBL" id="MCP3054121.1"/>
    </source>
</evidence>
<dbReference type="InterPro" id="IPR004154">
    <property type="entry name" value="Anticodon-bd"/>
</dbReference>
<dbReference type="Proteomes" id="UP001155220">
    <property type="component" value="Unassembled WGS sequence"/>
</dbReference>
<dbReference type="GO" id="GO:0006418">
    <property type="term" value="P:tRNA aminoacylation for protein translation"/>
    <property type="evidence" value="ECO:0007669"/>
    <property type="project" value="UniProtKB-ARBA"/>
</dbReference>
<name>A0A9X2H4N5_9HYPH</name>
<feature type="non-terminal residue" evidence="6">
    <location>
        <position position="1"/>
    </location>
</feature>
<evidence type="ECO:0000256" key="1">
    <source>
        <dbReference type="ARBA" id="ARBA00022598"/>
    </source>
</evidence>
<protein>
    <submittedName>
        <fullName evidence="6">His/Gly/Thr/Pro-type tRNA ligase C-terminal domain-containing protein</fullName>
    </submittedName>
</protein>
<evidence type="ECO:0000313" key="7">
    <source>
        <dbReference type="Proteomes" id="UP001155220"/>
    </source>
</evidence>
<sequence>VPVEVFQGNPKQFGKQLQYADRRNAPVVIIQGADEKAAGKVQIKDLIEGKRIAETIADNAEWREARAGQEMVEEADMVDAVRRILARHAEERSGGRASGAGGS</sequence>
<feature type="domain" description="Anticodon-binding" evidence="5">
    <location>
        <begin position="3"/>
        <end position="52"/>
    </location>
</feature>
<keyword evidence="7" id="KW-1185">Reference proteome</keyword>
<dbReference type="Gene3D" id="3.40.50.800">
    <property type="entry name" value="Anticodon-binding domain"/>
    <property type="match status" value="1"/>
</dbReference>